<dbReference type="SUPFAM" id="SSF46626">
    <property type="entry name" value="Cytochrome c"/>
    <property type="match status" value="1"/>
</dbReference>
<organism evidence="8 9">
    <name type="scientific">Vreelandella subterranea</name>
    <dbReference type="NCBI Taxonomy" id="416874"/>
    <lineage>
        <taxon>Bacteria</taxon>
        <taxon>Pseudomonadati</taxon>
        <taxon>Pseudomonadota</taxon>
        <taxon>Gammaproteobacteria</taxon>
        <taxon>Oceanospirillales</taxon>
        <taxon>Halomonadaceae</taxon>
        <taxon>Vreelandella</taxon>
    </lineage>
</organism>
<dbReference type="Gene3D" id="1.10.760.10">
    <property type="entry name" value="Cytochrome c-like domain"/>
    <property type="match status" value="1"/>
</dbReference>
<evidence type="ECO:0000256" key="4">
    <source>
        <dbReference type="PROSITE-ProRule" id="PRU00433"/>
    </source>
</evidence>
<keyword evidence="6" id="KW-0732">Signal</keyword>
<evidence type="ECO:0000256" key="3">
    <source>
        <dbReference type="ARBA" id="ARBA00023004"/>
    </source>
</evidence>
<dbReference type="GO" id="GO:0046872">
    <property type="term" value="F:metal ion binding"/>
    <property type="evidence" value="ECO:0007669"/>
    <property type="project" value="UniProtKB-KW"/>
</dbReference>
<evidence type="ECO:0000256" key="2">
    <source>
        <dbReference type="ARBA" id="ARBA00022723"/>
    </source>
</evidence>
<dbReference type="STRING" id="416874.SAMN04487958_102366"/>
<protein>
    <submittedName>
        <fullName evidence="8">Cytochrome c, mono-and diheme variants</fullName>
    </submittedName>
</protein>
<sequence length="167" mass="18901">MKMKANPGLILVHKHCFFIASLLALNVLGHAMAEDSPSSGDTPKLEEGKRVYRQYCASCHGIQGEGMSNWEEQNALGELPAPPHGPEGHTWKHSDGMLYRIIAEGWRDPWNKTDRLTMPAYQDVLAPSEIRDVVNYLKTLWTQEQRHHQADESVDNPFPIQSEITLE</sequence>
<dbReference type="GO" id="GO:0009055">
    <property type="term" value="F:electron transfer activity"/>
    <property type="evidence" value="ECO:0007669"/>
    <property type="project" value="InterPro"/>
</dbReference>
<keyword evidence="2 4" id="KW-0479">Metal-binding</keyword>
<keyword evidence="1 4" id="KW-0349">Heme</keyword>
<evidence type="ECO:0000256" key="1">
    <source>
        <dbReference type="ARBA" id="ARBA00022617"/>
    </source>
</evidence>
<evidence type="ECO:0000313" key="8">
    <source>
        <dbReference type="EMBL" id="SER71466.1"/>
    </source>
</evidence>
<accession>A0A1H9RFD3</accession>
<dbReference type="EMBL" id="FOGS01000002">
    <property type="protein sequence ID" value="SER71466.1"/>
    <property type="molecule type" value="Genomic_DNA"/>
</dbReference>
<dbReference type="InterPro" id="IPR036909">
    <property type="entry name" value="Cyt_c-like_dom_sf"/>
</dbReference>
<dbReference type="PROSITE" id="PS51007">
    <property type="entry name" value="CYTC"/>
    <property type="match status" value="1"/>
</dbReference>
<evidence type="ECO:0000256" key="6">
    <source>
        <dbReference type="SAM" id="SignalP"/>
    </source>
</evidence>
<evidence type="ECO:0000256" key="5">
    <source>
        <dbReference type="SAM" id="MobiDB-lite"/>
    </source>
</evidence>
<keyword evidence="9" id="KW-1185">Reference proteome</keyword>
<feature type="chain" id="PRO_5011772388" evidence="6">
    <location>
        <begin position="34"/>
        <end position="167"/>
    </location>
</feature>
<reference evidence="9" key="1">
    <citation type="submission" date="2016-10" db="EMBL/GenBank/DDBJ databases">
        <authorList>
            <person name="Varghese N."/>
            <person name="Submissions S."/>
        </authorList>
    </citation>
    <scope>NUCLEOTIDE SEQUENCE [LARGE SCALE GENOMIC DNA]</scope>
    <source>
        <strain evidence="9">CGMCC 1.6495</strain>
    </source>
</reference>
<dbReference type="InterPro" id="IPR009056">
    <property type="entry name" value="Cyt_c-like_dom"/>
</dbReference>
<dbReference type="GO" id="GO:0020037">
    <property type="term" value="F:heme binding"/>
    <property type="evidence" value="ECO:0007669"/>
    <property type="project" value="InterPro"/>
</dbReference>
<dbReference type="PANTHER" id="PTHR35008:SF4">
    <property type="entry name" value="BLL4482 PROTEIN"/>
    <property type="match status" value="1"/>
</dbReference>
<gene>
    <name evidence="8" type="ORF">SAMN04487958_102366</name>
</gene>
<dbReference type="Pfam" id="PF00034">
    <property type="entry name" value="Cytochrom_C"/>
    <property type="match status" value="1"/>
</dbReference>
<name>A0A1H9RFD3_9GAMM</name>
<feature type="signal peptide" evidence="6">
    <location>
        <begin position="1"/>
        <end position="33"/>
    </location>
</feature>
<evidence type="ECO:0000259" key="7">
    <source>
        <dbReference type="PROSITE" id="PS51007"/>
    </source>
</evidence>
<dbReference type="AlphaFoldDB" id="A0A1H9RFD3"/>
<dbReference type="Proteomes" id="UP000198505">
    <property type="component" value="Unassembled WGS sequence"/>
</dbReference>
<dbReference type="PANTHER" id="PTHR35008">
    <property type="entry name" value="BLL4482 PROTEIN-RELATED"/>
    <property type="match status" value="1"/>
</dbReference>
<keyword evidence="3 4" id="KW-0408">Iron</keyword>
<feature type="domain" description="Cytochrome c" evidence="7">
    <location>
        <begin position="43"/>
        <end position="141"/>
    </location>
</feature>
<feature type="region of interest" description="Disordered" evidence="5">
    <location>
        <begin position="145"/>
        <end position="167"/>
    </location>
</feature>
<dbReference type="InterPro" id="IPR051459">
    <property type="entry name" value="Cytochrome_c-type_DH"/>
</dbReference>
<proteinExistence type="predicted"/>
<evidence type="ECO:0000313" key="9">
    <source>
        <dbReference type="Proteomes" id="UP000198505"/>
    </source>
</evidence>